<dbReference type="Proteomes" id="UP000232323">
    <property type="component" value="Unassembled WGS sequence"/>
</dbReference>
<feature type="region of interest" description="Disordered" evidence="1">
    <location>
        <begin position="636"/>
        <end position="701"/>
    </location>
</feature>
<feature type="compositionally biased region" description="Low complexity" evidence="1">
    <location>
        <begin position="636"/>
        <end position="651"/>
    </location>
</feature>
<feature type="compositionally biased region" description="Polar residues" evidence="1">
    <location>
        <begin position="1"/>
        <end position="11"/>
    </location>
</feature>
<dbReference type="AlphaFoldDB" id="A0A250X6E2"/>
<evidence type="ECO:0000256" key="1">
    <source>
        <dbReference type="SAM" id="MobiDB-lite"/>
    </source>
</evidence>
<dbReference type="STRING" id="1157962.A0A250X6E2"/>
<feature type="compositionally biased region" description="Acidic residues" evidence="1">
    <location>
        <begin position="684"/>
        <end position="701"/>
    </location>
</feature>
<dbReference type="EMBL" id="BEGY01000031">
    <property type="protein sequence ID" value="GAX78340.1"/>
    <property type="molecule type" value="Genomic_DNA"/>
</dbReference>
<keyword evidence="3" id="KW-1185">Reference proteome</keyword>
<name>A0A250X6E2_9CHLO</name>
<dbReference type="OrthoDB" id="552390at2759"/>
<comment type="caution">
    <text evidence="2">The sequence shown here is derived from an EMBL/GenBank/DDBJ whole genome shotgun (WGS) entry which is preliminary data.</text>
</comment>
<reference evidence="2 3" key="1">
    <citation type="submission" date="2017-08" db="EMBL/GenBank/DDBJ databases">
        <title>Acidophilic green algal genome provides insights into adaptation to an acidic environment.</title>
        <authorList>
            <person name="Hirooka S."/>
            <person name="Hirose Y."/>
            <person name="Kanesaki Y."/>
            <person name="Higuchi S."/>
            <person name="Fujiwara T."/>
            <person name="Onuma R."/>
            <person name="Era A."/>
            <person name="Ohbayashi R."/>
            <person name="Uzuka A."/>
            <person name="Nozaki H."/>
            <person name="Yoshikawa H."/>
            <person name="Miyagishima S.Y."/>
        </authorList>
    </citation>
    <scope>NUCLEOTIDE SEQUENCE [LARGE SCALE GENOMIC DNA]</scope>
    <source>
        <strain evidence="2 3">NIES-2499</strain>
    </source>
</reference>
<protein>
    <submittedName>
        <fullName evidence="2">Uncharacterized protein</fullName>
    </submittedName>
</protein>
<feature type="region of interest" description="Disordered" evidence="1">
    <location>
        <begin position="1"/>
        <end position="28"/>
    </location>
</feature>
<proteinExistence type="predicted"/>
<evidence type="ECO:0000313" key="3">
    <source>
        <dbReference type="Proteomes" id="UP000232323"/>
    </source>
</evidence>
<organism evidence="2 3">
    <name type="scientific">Chlamydomonas eustigma</name>
    <dbReference type="NCBI Taxonomy" id="1157962"/>
    <lineage>
        <taxon>Eukaryota</taxon>
        <taxon>Viridiplantae</taxon>
        <taxon>Chlorophyta</taxon>
        <taxon>core chlorophytes</taxon>
        <taxon>Chlorophyceae</taxon>
        <taxon>CS clade</taxon>
        <taxon>Chlamydomonadales</taxon>
        <taxon>Chlamydomonadaceae</taxon>
        <taxon>Chlamydomonas</taxon>
    </lineage>
</organism>
<evidence type="ECO:0000313" key="2">
    <source>
        <dbReference type="EMBL" id="GAX78340.1"/>
    </source>
</evidence>
<sequence length="701" mass="74113">MDNFQRISSSDDPGHDVPSVSLPDAAAQTTPSDPILMILSQDAKFIEAVKKQDVSSAASAAFDVLKQNLTKLIVRLKPGLVQGSGNPITDSPGGRRSGVSHHVVLGGMPENEPQVGAGRGMGDLSGMIMAGGARVVKPGDWVMIGGSKNNKTETDLMRQLGIVTKVEHSTSGVEVHVPKLGINLQLQQQFLNYLKEPPEPLRVTRSLATGLGIEDHPLLSPLSGRKRSHSDSVVGINPSASRLMANLPARIPSIVGRGVSKMKEVLRQIRKDMLALEENIPWDAVNNHWKVRRPLWRKGLKSIPADSHLDKIPGVAVATSAEKFATGSAADAVAAAPALVALMAGAMADLHEALRTDKEKGLFARGGAWEQRLCDLAEGGNNYIALRFLWEQMRESVQQWLAGQHVSEYGLRGSLEGLLPGSEGMTGGQFDLFMPVAGLQQQQQLGHVLPGSYPPGLPSTVMDKLAYLAVKRAVSCLEAAALKGEAYISQVPLEKILGPSQDSFALVRRMVERERELLGKQAAAAVQQHTAAPDDTRPLHLPVASEQKLPSSVAEGGVRNEGGSAVPSVQQPADVAAGAAAAVAGTNKVQSAVLKGDLNAPLADPETVVDTAPKTAAVAIAARPPPPQVETLLAAAPPPAESSTPAATSVAKNPHAHQHVLESLLSPEMKAELHATYQGIYNEPDSDLDDGPEATDMEDSD</sequence>
<accession>A0A250X6E2</accession>
<gene>
    <name evidence="2" type="ORF">CEUSTIGMA_g5782.t1</name>
</gene>